<accession>A0A4R4EBP1</accession>
<keyword evidence="2" id="KW-1185">Reference proteome</keyword>
<evidence type="ECO:0000313" key="1">
    <source>
        <dbReference type="EMBL" id="TCZ75561.1"/>
    </source>
</evidence>
<dbReference type="RefSeq" id="WP_132419241.1">
    <property type="nucleotide sequence ID" value="NZ_SKFG01000018.1"/>
</dbReference>
<dbReference type="Proteomes" id="UP000295418">
    <property type="component" value="Unassembled WGS sequence"/>
</dbReference>
<organism evidence="1 2">
    <name type="scientific">Paenibacillus albiflavus</name>
    <dbReference type="NCBI Taxonomy" id="2545760"/>
    <lineage>
        <taxon>Bacteria</taxon>
        <taxon>Bacillati</taxon>
        <taxon>Bacillota</taxon>
        <taxon>Bacilli</taxon>
        <taxon>Bacillales</taxon>
        <taxon>Paenibacillaceae</taxon>
        <taxon>Paenibacillus</taxon>
    </lineage>
</organism>
<sequence length="90" mass="10690">MKLEDAIFNWLQMKIVSDARTDDGAATETLQFFETILTEDHKLDHYVVDRTDDHAYYIQYTQEGRQLELKYDRELAEKLLSDINSNPKYN</sequence>
<dbReference type="AlphaFoldDB" id="A0A4R4EBP1"/>
<protein>
    <submittedName>
        <fullName evidence="1">Uncharacterized protein</fullName>
    </submittedName>
</protein>
<dbReference type="OrthoDB" id="2692034at2"/>
<gene>
    <name evidence="1" type="ORF">E0485_16840</name>
</gene>
<name>A0A4R4EBP1_9BACL</name>
<evidence type="ECO:0000313" key="2">
    <source>
        <dbReference type="Proteomes" id="UP000295418"/>
    </source>
</evidence>
<dbReference type="EMBL" id="SKFG01000018">
    <property type="protein sequence ID" value="TCZ75561.1"/>
    <property type="molecule type" value="Genomic_DNA"/>
</dbReference>
<comment type="caution">
    <text evidence="1">The sequence shown here is derived from an EMBL/GenBank/DDBJ whole genome shotgun (WGS) entry which is preliminary data.</text>
</comment>
<proteinExistence type="predicted"/>
<reference evidence="1 2" key="1">
    <citation type="submission" date="2019-03" db="EMBL/GenBank/DDBJ databases">
        <authorList>
            <person name="Kim M.K.M."/>
        </authorList>
    </citation>
    <scope>NUCLEOTIDE SEQUENCE [LARGE SCALE GENOMIC DNA]</scope>
    <source>
        <strain evidence="1 2">18JY21-1</strain>
    </source>
</reference>